<evidence type="ECO:0000256" key="9">
    <source>
        <dbReference type="SAM" id="MobiDB-lite"/>
    </source>
</evidence>
<dbReference type="Bgee" id="ENSOCUG00000032767">
    <property type="expression patterns" value="Expressed in ovary and 11 other cell types or tissues"/>
</dbReference>
<dbReference type="GeneTree" id="ENSGT00390000000335"/>
<feature type="region of interest" description="Disordered" evidence="9">
    <location>
        <begin position="127"/>
        <end position="152"/>
    </location>
</feature>
<dbReference type="PRINTS" id="PR01828">
    <property type="entry name" value="NEUROKININB"/>
</dbReference>
<organism evidence="10 11">
    <name type="scientific">Oryctolagus cuniculus</name>
    <name type="common">Rabbit</name>
    <dbReference type="NCBI Taxonomy" id="9986"/>
    <lineage>
        <taxon>Eukaryota</taxon>
        <taxon>Metazoa</taxon>
        <taxon>Chordata</taxon>
        <taxon>Craniata</taxon>
        <taxon>Vertebrata</taxon>
        <taxon>Euteleostomi</taxon>
        <taxon>Mammalia</taxon>
        <taxon>Eutheria</taxon>
        <taxon>Euarchontoglires</taxon>
        <taxon>Glires</taxon>
        <taxon>Lagomorpha</taxon>
        <taxon>Leporidae</taxon>
        <taxon>Oryctolagus</taxon>
    </lineage>
</organism>
<evidence type="ECO:0000256" key="7">
    <source>
        <dbReference type="ARBA" id="ARBA00023320"/>
    </source>
</evidence>
<keyword evidence="4" id="KW-0165">Cleavage on pair of basic residues</keyword>
<dbReference type="GO" id="GO:0045777">
    <property type="term" value="P:positive regulation of blood pressure"/>
    <property type="evidence" value="ECO:0007669"/>
    <property type="project" value="TreeGrafter"/>
</dbReference>
<dbReference type="Proteomes" id="UP000001811">
    <property type="component" value="Unplaced"/>
</dbReference>
<protein>
    <submittedName>
        <fullName evidence="10">Uncharacterized protein</fullName>
    </submittedName>
</protein>
<feature type="region of interest" description="Disordered" evidence="9">
    <location>
        <begin position="250"/>
        <end position="269"/>
    </location>
</feature>
<gene>
    <name evidence="10" type="primary">TAC3</name>
</gene>
<evidence type="ECO:0000256" key="1">
    <source>
        <dbReference type="ARBA" id="ARBA00004613"/>
    </source>
</evidence>
<dbReference type="PANTHER" id="PTHR15536">
    <property type="entry name" value="TACHYKININ-3"/>
    <property type="match status" value="1"/>
</dbReference>
<evidence type="ECO:0000256" key="3">
    <source>
        <dbReference type="ARBA" id="ARBA00022525"/>
    </source>
</evidence>
<keyword evidence="7" id="KW-0527">Neuropeptide</keyword>
<proteinExistence type="inferred from homology"/>
<dbReference type="GO" id="GO:0007218">
    <property type="term" value="P:neuropeptide signaling pathway"/>
    <property type="evidence" value="ECO:0007669"/>
    <property type="project" value="UniProtKB-KW"/>
</dbReference>
<dbReference type="PANTHER" id="PTHR15536:SF1">
    <property type="entry name" value="TACHYKININ-3"/>
    <property type="match status" value="1"/>
</dbReference>
<evidence type="ECO:0000256" key="5">
    <source>
        <dbReference type="ARBA" id="ARBA00022729"/>
    </source>
</evidence>
<keyword evidence="11" id="KW-1185">Reference proteome</keyword>
<evidence type="ECO:0000313" key="11">
    <source>
        <dbReference type="Proteomes" id="UP000001811"/>
    </source>
</evidence>
<name>A0A5F9C4M0_RABIT</name>
<dbReference type="STRING" id="9986.ENSOCUP00000028710"/>
<dbReference type="GO" id="GO:0005576">
    <property type="term" value="C:extracellular region"/>
    <property type="evidence" value="ECO:0007669"/>
    <property type="project" value="UniProtKB-SubCell"/>
</dbReference>
<reference evidence="10 11" key="1">
    <citation type="journal article" date="2011" name="Nature">
        <title>A high-resolution map of human evolutionary constraint using 29 mammals.</title>
        <authorList>
            <person name="Lindblad-Toh K."/>
            <person name="Garber M."/>
            <person name="Zuk O."/>
            <person name="Lin M.F."/>
            <person name="Parker B.J."/>
            <person name="Washietl S."/>
            <person name="Kheradpour P."/>
            <person name="Ernst J."/>
            <person name="Jordan G."/>
            <person name="Mauceli E."/>
            <person name="Ward L.D."/>
            <person name="Lowe C.B."/>
            <person name="Holloway A.K."/>
            <person name="Clamp M."/>
            <person name="Gnerre S."/>
            <person name="Alfoldi J."/>
            <person name="Beal K."/>
            <person name="Chang J."/>
            <person name="Clawson H."/>
            <person name="Cuff J."/>
            <person name="Di Palma F."/>
            <person name="Fitzgerald S."/>
            <person name="Flicek P."/>
            <person name="Guttman M."/>
            <person name="Hubisz M.J."/>
            <person name="Jaffe D.B."/>
            <person name="Jungreis I."/>
            <person name="Kent W.J."/>
            <person name="Kostka D."/>
            <person name="Lara M."/>
            <person name="Martins A.L."/>
            <person name="Massingham T."/>
            <person name="Moltke I."/>
            <person name="Raney B.J."/>
            <person name="Rasmussen M.D."/>
            <person name="Robinson J."/>
            <person name="Stark A."/>
            <person name="Vilella A.J."/>
            <person name="Wen J."/>
            <person name="Xie X."/>
            <person name="Zody M.C."/>
            <person name="Baldwin J."/>
            <person name="Bloom T."/>
            <person name="Chin C.W."/>
            <person name="Heiman D."/>
            <person name="Nicol R."/>
            <person name="Nusbaum C."/>
            <person name="Young S."/>
            <person name="Wilkinson J."/>
            <person name="Worley K.C."/>
            <person name="Kovar C.L."/>
            <person name="Muzny D.M."/>
            <person name="Gibbs R.A."/>
            <person name="Cree A."/>
            <person name="Dihn H.H."/>
            <person name="Fowler G."/>
            <person name="Jhangiani S."/>
            <person name="Joshi V."/>
            <person name="Lee S."/>
            <person name="Lewis L.R."/>
            <person name="Nazareth L.V."/>
            <person name="Okwuonu G."/>
            <person name="Santibanez J."/>
            <person name="Warren W.C."/>
            <person name="Mardis E.R."/>
            <person name="Weinstock G.M."/>
            <person name="Wilson R.K."/>
            <person name="Delehaunty K."/>
            <person name="Dooling D."/>
            <person name="Fronik C."/>
            <person name="Fulton L."/>
            <person name="Fulton B."/>
            <person name="Graves T."/>
            <person name="Minx P."/>
            <person name="Sodergren E."/>
            <person name="Birney E."/>
            <person name="Margulies E.H."/>
            <person name="Herrero J."/>
            <person name="Green E.D."/>
            <person name="Haussler D."/>
            <person name="Siepel A."/>
            <person name="Goldman N."/>
            <person name="Pollard K.S."/>
            <person name="Pedersen J.S."/>
            <person name="Lander E.S."/>
            <person name="Kellis M."/>
        </authorList>
    </citation>
    <scope>NUCLEOTIDE SEQUENCE [LARGE SCALE GENOMIC DNA]</scope>
    <source>
        <strain evidence="11">Thorbecke</strain>
    </source>
</reference>
<evidence type="ECO:0000313" key="10">
    <source>
        <dbReference type="Ensembl" id="ENSOCUP00000028710.1"/>
    </source>
</evidence>
<accession>A0A5F9C4M0</accession>
<reference evidence="10" key="2">
    <citation type="submission" date="2025-08" db="UniProtKB">
        <authorList>
            <consortium name="Ensembl"/>
        </authorList>
    </citation>
    <scope>IDENTIFICATION</scope>
    <source>
        <strain evidence="10">Thorbecke</strain>
    </source>
</reference>
<evidence type="ECO:0000256" key="4">
    <source>
        <dbReference type="ARBA" id="ARBA00022685"/>
    </source>
</evidence>
<comment type="similarity">
    <text evidence="2">Belongs to the tachykinin family.</text>
</comment>
<dbReference type="AlphaFoldDB" id="A0A5F9C4M0"/>
<dbReference type="Ensembl" id="ENSOCUT00000037299.1">
    <property type="protein sequence ID" value="ENSOCUP00000028710.1"/>
    <property type="gene ID" value="ENSOCUG00000032767.1"/>
</dbReference>
<dbReference type="PROSITE" id="PS00267">
    <property type="entry name" value="TACHYKININ"/>
    <property type="match status" value="1"/>
</dbReference>
<dbReference type="InterPro" id="IPR003635">
    <property type="entry name" value="Neurokinin-B/TAC3"/>
</dbReference>
<keyword evidence="5" id="KW-0732">Signal</keyword>
<dbReference type="InParanoid" id="A0A5F9C4M0"/>
<dbReference type="GO" id="GO:0007217">
    <property type="term" value="P:tachykinin receptor signaling pathway"/>
    <property type="evidence" value="ECO:0007669"/>
    <property type="project" value="InterPro"/>
</dbReference>
<sequence>STACFKPSSGVASKWAPGYLQPYVCVCVSWIPSALCVCVSWIPSVVCVCVSVCECACLCCLQPPFLSPTSPPPAPSHPGIGDSQPLPSAPPDPPSLYQGAGTEFLPPSQISSTLLLSSLQRQPRVWGAGSAPSRLPAPARLSAGPQARSGSTGTMRRTLLLAATLALSLAGSFGAVCEESREQVVPGGDRSKDVDLQQQPPSVLRRLQDSSRRPFSLEELLKVLSKASVDPKAASLPQKRDMHDFFVGLMGKRNSQPAPPADVDEEKMSSFEAFKYLPRAE</sequence>
<comment type="function">
    <text evidence="8">Tachykinins are active peptides which excite neurons, evoke behavioral responses, are potent vasodilators and secretagogues, and contract (directly or indirectly) many smooth muscles. Is a critical central regulator of gonadal function.</text>
</comment>
<evidence type="ECO:0000256" key="2">
    <source>
        <dbReference type="ARBA" id="ARBA00007518"/>
    </source>
</evidence>
<keyword evidence="6" id="KW-0027">Amidation</keyword>
<evidence type="ECO:0000256" key="8">
    <source>
        <dbReference type="ARBA" id="ARBA00045164"/>
    </source>
</evidence>
<feature type="region of interest" description="Disordered" evidence="9">
    <location>
        <begin position="71"/>
        <end position="100"/>
    </location>
</feature>
<comment type="subcellular location">
    <subcellularLocation>
        <location evidence="1">Secreted</location>
    </subcellularLocation>
</comment>
<keyword evidence="3" id="KW-0964">Secreted</keyword>
<evidence type="ECO:0000256" key="6">
    <source>
        <dbReference type="ARBA" id="ARBA00022815"/>
    </source>
</evidence>
<reference evidence="10" key="3">
    <citation type="submission" date="2025-09" db="UniProtKB">
        <authorList>
            <consortium name="Ensembl"/>
        </authorList>
    </citation>
    <scope>IDENTIFICATION</scope>
    <source>
        <strain evidence="10">Thorbecke</strain>
    </source>
</reference>
<dbReference type="InterPro" id="IPR013055">
    <property type="entry name" value="Tachy_Neuro_lke_CS"/>
</dbReference>
<dbReference type="Pfam" id="PF03823">
    <property type="entry name" value="Neurokinin_B"/>
    <property type="match status" value="1"/>
</dbReference>